<evidence type="ECO:0000256" key="6">
    <source>
        <dbReference type="ARBA" id="ARBA00022958"/>
    </source>
</evidence>
<feature type="non-terminal residue" evidence="12">
    <location>
        <position position="1"/>
    </location>
</feature>
<dbReference type="Gene3D" id="3.40.50.720">
    <property type="entry name" value="NAD(P)-binding Rossmann-like Domain"/>
    <property type="match status" value="1"/>
</dbReference>
<keyword evidence="7" id="KW-1133">Transmembrane helix</keyword>
<keyword evidence="2" id="KW-0813">Transport</keyword>
<keyword evidence="6" id="KW-0630">Potassium</keyword>
<dbReference type="EMBL" id="CAJVPZ010050727">
    <property type="protein sequence ID" value="CAG8778003.1"/>
    <property type="molecule type" value="Genomic_DNA"/>
</dbReference>
<evidence type="ECO:0000256" key="7">
    <source>
        <dbReference type="ARBA" id="ARBA00022989"/>
    </source>
</evidence>
<evidence type="ECO:0000256" key="2">
    <source>
        <dbReference type="ARBA" id="ARBA00022448"/>
    </source>
</evidence>
<proteinExistence type="predicted"/>
<feature type="domain" description="RCK N-terminal" evidence="11">
    <location>
        <begin position="47"/>
        <end position="160"/>
    </location>
</feature>
<dbReference type="AlphaFoldDB" id="A0A9N9NW72"/>
<reference evidence="12" key="1">
    <citation type="submission" date="2021-06" db="EMBL/GenBank/DDBJ databases">
        <authorList>
            <person name="Kallberg Y."/>
            <person name="Tangrot J."/>
            <person name="Rosling A."/>
        </authorList>
    </citation>
    <scope>NUCLEOTIDE SEQUENCE</scope>
    <source>
        <strain evidence="12">IN212</strain>
    </source>
</reference>
<keyword evidence="10" id="KW-0407">Ion channel</keyword>
<accession>A0A9N9NW72</accession>
<evidence type="ECO:0000256" key="8">
    <source>
        <dbReference type="ARBA" id="ARBA00023065"/>
    </source>
</evidence>
<evidence type="ECO:0000259" key="11">
    <source>
        <dbReference type="Pfam" id="PF22614"/>
    </source>
</evidence>
<dbReference type="GO" id="GO:0016020">
    <property type="term" value="C:membrane"/>
    <property type="evidence" value="ECO:0007669"/>
    <property type="project" value="UniProtKB-SubCell"/>
</dbReference>
<dbReference type="PANTHER" id="PTHR10027:SF10">
    <property type="entry name" value="SLOWPOKE 2, ISOFORM D"/>
    <property type="match status" value="1"/>
</dbReference>
<dbReference type="PANTHER" id="PTHR10027">
    <property type="entry name" value="CALCIUM-ACTIVATED POTASSIUM CHANNEL ALPHA CHAIN"/>
    <property type="match status" value="1"/>
</dbReference>
<evidence type="ECO:0000256" key="5">
    <source>
        <dbReference type="ARBA" id="ARBA00022826"/>
    </source>
</evidence>
<keyword evidence="9" id="KW-0472">Membrane</keyword>
<evidence type="ECO:0000256" key="1">
    <source>
        <dbReference type="ARBA" id="ARBA00004141"/>
    </source>
</evidence>
<evidence type="ECO:0000256" key="4">
    <source>
        <dbReference type="ARBA" id="ARBA00022692"/>
    </source>
</evidence>
<evidence type="ECO:0000313" key="12">
    <source>
        <dbReference type="EMBL" id="CAG8778003.1"/>
    </source>
</evidence>
<keyword evidence="3" id="KW-0633">Potassium transport</keyword>
<dbReference type="Proteomes" id="UP000789396">
    <property type="component" value="Unassembled WGS sequence"/>
</dbReference>
<dbReference type="GO" id="GO:0005267">
    <property type="term" value="F:potassium channel activity"/>
    <property type="evidence" value="ECO:0007669"/>
    <property type="project" value="UniProtKB-KW"/>
</dbReference>
<protein>
    <submittedName>
        <fullName evidence="12">268_t:CDS:1</fullName>
    </submittedName>
</protein>
<comment type="caution">
    <text evidence="12">The sequence shown here is derived from an EMBL/GenBank/DDBJ whole genome shotgun (WGS) entry which is preliminary data.</text>
</comment>
<gene>
    <name evidence="12" type="ORF">RFULGI_LOCUS15570</name>
</gene>
<evidence type="ECO:0000256" key="10">
    <source>
        <dbReference type="ARBA" id="ARBA00023303"/>
    </source>
</evidence>
<evidence type="ECO:0000256" key="3">
    <source>
        <dbReference type="ARBA" id="ARBA00022538"/>
    </source>
</evidence>
<dbReference type="InterPro" id="IPR047871">
    <property type="entry name" value="K_chnl_Slo-like"/>
</dbReference>
<keyword evidence="5" id="KW-0631">Potassium channel</keyword>
<keyword evidence="13" id="KW-1185">Reference proteome</keyword>
<name>A0A9N9NW72_9GLOM</name>
<dbReference type="Pfam" id="PF22614">
    <property type="entry name" value="Slo-like_RCK"/>
    <property type="match status" value="1"/>
</dbReference>
<keyword evidence="8" id="KW-0406">Ion transport</keyword>
<comment type="subcellular location">
    <subcellularLocation>
        <location evidence="1">Membrane</location>
        <topology evidence="1">Multi-pass membrane protein</topology>
    </subcellularLocation>
</comment>
<keyword evidence="4" id="KW-0812">Transmembrane</keyword>
<dbReference type="InterPro" id="IPR003148">
    <property type="entry name" value="RCK_N"/>
</dbReference>
<feature type="non-terminal residue" evidence="12">
    <location>
        <position position="193"/>
    </location>
</feature>
<dbReference type="OrthoDB" id="2446728at2759"/>
<evidence type="ECO:0000256" key="9">
    <source>
        <dbReference type="ARBA" id="ARBA00023136"/>
    </source>
</evidence>
<evidence type="ECO:0000313" key="13">
    <source>
        <dbReference type="Proteomes" id="UP000789396"/>
    </source>
</evidence>
<organism evidence="12 13">
    <name type="scientific">Racocetra fulgida</name>
    <dbReference type="NCBI Taxonomy" id="60492"/>
    <lineage>
        <taxon>Eukaryota</taxon>
        <taxon>Fungi</taxon>
        <taxon>Fungi incertae sedis</taxon>
        <taxon>Mucoromycota</taxon>
        <taxon>Glomeromycotina</taxon>
        <taxon>Glomeromycetes</taxon>
        <taxon>Diversisporales</taxon>
        <taxon>Gigasporaceae</taxon>
        <taxon>Racocetra</taxon>
    </lineage>
</organism>
<sequence length="193" mass="21820">VSSPVENTHVFSAPMTTSLRTEILKHNINMARANCDESLIDKEIKNIKNHVLICDNSNEFPLNLDIFIMVLRENNSKCHNMPVVILSYSQPSESQKQALKKFKDVYFVHGSPLRRNDLFRARAHVAKKCMILSSVTSHYGTNDGTADATSLMTALNIEALALDDCFILVECVHRETFKMIGESDSIKNNQEDY</sequence>